<comment type="caution">
    <text evidence="2">The sequence shown here is derived from an EMBL/GenBank/DDBJ whole genome shotgun (WGS) entry which is preliminary data.</text>
</comment>
<feature type="compositionally biased region" description="Polar residues" evidence="1">
    <location>
        <begin position="73"/>
        <end position="94"/>
    </location>
</feature>
<reference evidence="2" key="2">
    <citation type="journal article" name="Front. Microbiol.">
        <title>Degradative Capacity of Two Strains of Rhodonia placenta: From Phenotype to Genotype.</title>
        <authorList>
            <person name="Kolle M."/>
            <person name="Horta M.A.C."/>
            <person name="Nowrousian M."/>
            <person name="Ohm R.A."/>
            <person name="Benz J.P."/>
            <person name="Pilgard A."/>
        </authorList>
    </citation>
    <scope>NUCLEOTIDE SEQUENCE</scope>
    <source>
        <strain evidence="2">FPRL280</strain>
    </source>
</reference>
<evidence type="ECO:0000313" key="3">
    <source>
        <dbReference type="Proteomes" id="UP000639403"/>
    </source>
</evidence>
<protein>
    <submittedName>
        <fullName evidence="2">Uncharacterized protein</fullName>
    </submittedName>
</protein>
<proteinExistence type="predicted"/>
<accession>A0A8H7P0T9</accession>
<evidence type="ECO:0000256" key="1">
    <source>
        <dbReference type="SAM" id="MobiDB-lite"/>
    </source>
</evidence>
<dbReference type="EMBL" id="JADOXO010000123">
    <property type="protein sequence ID" value="KAF9812759.1"/>
    <property type="molecule type" value="Genomic_DNA"/>
</dbReference>
<feature type="compositionally biased region" description="Polar residues" evidence="1">
    <location>
        <begin position="27"/>
        <end position="39"/>
    </location>
</feature>
<organism evidence="2 3">
    <name type="scientific">Rhodonia placenta</name>
    <dbReference type="NCBI Taxonomy" id="104341"/>
    <lineage>
        <taxon>Eukaryota</taxon>
        <taxon>Fungi</taxon>
        <taxon>Dikarya</taxon>
        <taxon>Basidiomycota</taxon>
        <taxon>Agaricomycotina</taxon>
        <taxon>Agaricomycetes</taxon>
        <taxon>Polyporales</taxon>
        <taxon>Adustoporiaceae</taxon>
        <taxon>Rhodonia</taxon>
    </lineage>
</organism>
<sequence length="459" mass="49499">MPKRKRSNHTAHFGDHAQKRAARAGPQTLTLDTLVTQNGHENENAGPIVSNGGDSANEGAIDQSSIAHPRSPPNTQSAEDITQHPSCTASSSLSVVDPPRSDNLHEPELSDLLDFTSASTDALITHRFECIASALLHEYYLLVISGDTRNNYEILEVEFYLKAADVHDDPFTHGSEEQRYSGQWYFHRVPRRSKDPTASQTAASGYRGGTRKGLDLTMGAPPVRTSPYFAPSAQSIPCEPLIRGGVLLRTIRRVSDAKVISGPSLLVDEVLRTSGAASIAELLATKWGGDISAFPVVAPAACGLQLTRRAAAPATRPQVYRSPRIGLDLSSPEIPADGARQLAHPRVVFVGLPYRYFVHPHLLTANGRGQTLLGVYDACTAAEPHEDDAQLSREVVRLTGLKDATVQKYLGEHRAGLQGGSLKPFLGVAGKGASASPTTFMRLMGTLRRLQRLDGADKE</sequence>
<reference evidence="2" key="1">
    <citation type="submission" date="2020-11" db="EMBL/GenBank/DDBJ databases">
        <authorList>
            <person name="Koelle M."/>
            <person name="Horta M.A.C."/>
            <person name="Nowrousian M."/>
            <person name="Ohm R.A."/>
            <person name="Benz P."/>
            <person name="Pilgard A."/>
        </authorList>
    </citation>
    <scope>NUCLEOTIDE SEQUENCE</scope>
    <source>
        <strain evidence="2">FPRL280</strain>
    </source>
</reference>
<dbReference type="Proteomes" id="UP000639403">
    <property type="component" value="Unassembled WGS sequence"/>
</dbReference>
<dbReference type="AlphaFoldDB" id="A0A8H7P0T9"/>
<evidence type="ECO:0000313" key="2">
    <source>
        <dbReference type="EMBL" id="KAF9812759.1"/>
    </source>
</evidence>
<name>A0A8H7P0T9_9APHY</name>
<gene>
    <name evidence="2" type="ORF">IEO21_06009</name>
</gene>
<feature type="region of interest" description="Disordered" evidence="1">
    <location>
        <begin position="1"/>
        <end position="107"/>
    </location>
</feature>